<proteinExistence type="predicted"/>
<dbReference type="Pfam" id="PF13768">
    <property type="entry name" value="VWA_3"/>
    <property type="match status" value="1"/>
</dbReference>
<accession>A0A9Q0HTA2</accession>
<dbReference type="Gene3D" id="3.40.50.410">
    <property type="entry name" value="von Willebrand factor, type A domain"/>
    <property type="match status" value="1"/>
</dbReference>
<dbReference type="PANTHER" id="PTHR46503">
    <property type="entry name" value="INTER-ALPHA-TRYPSIN INHIBITOR HEAVY CHAIN-LIKE PROTEIN"/>
    <property type="match status" value="1"/>
</dbReference>
<dbReference type="Proteomes" id="UP001151287">
    <property type="component" value="Unassembled WGS sequence"/>
</dbReference>
<dbReference type="InterPro" id="IPR002035">
    <property type="entry name" value="VWF_A"/>
</dbReference>
<dbReference type="OrthoDB" id="1729737at2759"/>
<keyword evidence="4" id="KW-1185">Reference proteome</keyword>
<feature type="domain" description="VWFA" evidence="2">
    <location>
        <begin position="330"/>
        <end position="507"/>
    </location>
</feature>
<dbReference type="EMBL" id="JAMQYH010000002">
    <property type="protein sequence ID" value="KAJ1697616.1"/>
    <property type="molecule type" value="Genomic_DNA"/>
</dbReference>
<dbReference type="AlphaFoldDB" id="A0A9Q0HTA2"/>
<dbReference type="PANTHER" id="PTHR46503:SF1">
    <property type="entry name" value="INTER-ALPHA-TRYPSIN INHIBITOR HEAVY CHAIN-LIKE PROTEIN"/>
    <property type="match status" value="1"/>
</dbReference>
<evidence type="ECO:0000256" key="1">
    <source>
        <dbReference type="SAM" id="MobiDB-lite"/>
    </source>
</evidence>
<feature type="region of interest" description="Disordered" evidence="1">
    <location>
        <begin position="20"/>
        <end position="45"/>
    </location>
</feature>
<organism evidence="3 4">
    <name type="scientific">Rhynchospora breviuscula</name>
    <dbReference type="NCBI Taxonomy" id="2022672"/>
    <lineage>
        <taxon>Eukaryota</taxon>
        <taxon>Viridiplantae</taxon>
        <taxon>Streptophyta</taxon>
        <taxon>Embryophyta</taxon>
        <taxon>Tracheophyta</taxon>
        <taxon>Spermatophyta</taxon>
        <taxon>Magnoliopsida</taxon>
        <taxon>Liliopsida</taxon>
        <taxon>Poales</taxon>
        <taxon>Cyperaceae</taxon>
        <taxon>Cyperoideae</taxon>
        <taxon>Rhynchosporeae</taxon>
        <taxon>Rhynchospora</taxon>
    </lineage>
</organism>
<dbReference type="InterPro" id="IPR036465">
    <property type="entry name" value="vWFA_dom_sf"/>
</dbReference>
<protein>
    <recommendedName>
        <fullName evidence="2">VWFA domain-containing protein</fullName>
    </recommendedName>
</protein>
<dbReference type="SUPFAM" id="SSF53300">
    <property type="entry name" value="vWA-like"/>
    <property type="match status" value="1"/>
</dbReference>
<evidence type="ECO:0000313" key="4">
    <source>
        <dbReference type="Proteomes" id="UP001151287"/>
    </source>
</evidence>
<evidence type="ECO:0000313" key="3">
    <source>
        <dbReference type="EMBL" id="KAJ1697616.1"/>
    </source>
</evidence>
<evidence type="ECO:0000259" key="2">
    <source>
        <dbReference type="PROSITE" id="PS50234"/>
    </source>
</evidence>
<gene>
    <name evidence="3" type="ORF">LUZ63_006128</name>
</gene>
<comment type="caution">
    <text evidence="3">The sequence shown here is derived from an EMBL/GenBank/DDBJ whole genome shotgun (WGS) entry which is preliminary data.</text>
</comment>
<dbReference type="SMART" id="SM00327">
    <property type="entry name" value="VWA"/>
    <property type="match status" value="1"/>
</dbReference>
<reference evidence="3" key="1">
    <citation type="journal article" date="2022" name="Cell">
        <title>Repeat-based holocentromeres influence genome architecture and karyotype evolution.</title>
        <authorList>
            <person name="Hofstatter P.G."/>
            <person name="Thangavel G."/>
            <person name="Lux T."/>
            <person name="Neumann P."/>
            <person name="Vondrak T."/>
            <person name="Novak P."/>
            <person name="Zhang M."/>
            <person name="Costa L."/>
            <person name="Castellani M."/>
            <person name="Scott A."/>
            <person name="Toegelov H."/>
            <person name="Fuchs J."/>
            <person name="Mata-Sucre Y."/>
            <person name="Dias Y."/>
            <person name="Vanzela A.L.L."/>
            <person name="Huettel B."/>
            <person name="Almeida C.C.S."/>
            <person name="Simkova H."/>
            <person name="Souza G."/>
            <person name="Pedrosa-Harand A."/>
            <person name="Macas J."/>
            <person name="Mayer K.F.X."/>
            <person name="Houben A."/>
            <person name="Marques A."/>
        </authorList>
    </citation>
    <scope>NUCLEOTIDE SEQUENCE</scope>
    <source>
        <strain evidence="3">RhyBre1mFocal</strain>
    </source>
</reference>
<name>A0A9Q0HTA2_9POAL</name>
<dbReference type="PROSITE" id="PS50234">
    <property type="entry name" value="VWFA"/>
    <property type="match status" value="1"/>
</dbReference>
<sequence>MSFVDEFSRSVDDGLKLSKRIYTSSKDQRPTAAPPRQPSPMERSTESFLPTAPMVYAVISDPGIVDNPDIPSYQPYVYGRCDPPALIPLQMKEVELEMECVLDTVFVTMRGRWWIHCVTRSRACECRIVVPMGEQGSILGVEVEVGKVSFGTEVVDLADERINHSKSKGGGFLKPQMFYLPVPEANGGSDIFATIKWSQKLLYDDEGQFTVHIPFNFPTYANAPSKIFVKREKIKLTLNAGIGKEVLLRGTSHALKEKSRQGEKMIFVYDEAVENWPTKDFNFSYSLHSADVFGGLLLQSPSVHDYDQRDMFCLFLLPGNNKKRKVFKREVVFLIDTSGSMQRKPIESVKHAVFASLLELTDQDFFNIVSFSDEVCSFSTCLVPATEEMIESANQWMGTNLVTKGGTNISRPLNEVMESLANTKGSIPHIFLITDGSVEDERDICANIRTQITNTKSISPRISTFGIGLFCNHYFLRMLASIGRGHYDAAYDPDSIETRMKAWFRRASRTTLANLTIDAFNNLDDSEFEVYPQNIPDISAGCITCMFGRYKGKLPTSVKAKGCLADMSAIELDLKVEHVKDMQLEKVFAKQHIDFLTAQAWIYENKQLENKITKLSIQNSIPSEYTRMIMAWKNSAEVDTTKAKKQGLNKRTGPNERLPIIIHGLAIGFGNIAATQENTPTGFSELKPPEALEVMFTKAAGCCSSAADCCCCMCLIRGCSRMNDQCFIVFTQLCTALACLGCLECCSAVCCNNGDS</sequence>